<dbReference type="InterPro" id="IPR027417">
    <property type="entry name" value="P-loop_NTPase"/>
</dbReference>
<name>A0A1M6Y8J8_9BACL</name>
<dbReference type="InterPro" id="IPR051162">
    <property type="entry name" value="T4SS_component"/>
</dbReference>
<evidence type="ECO:0000259" key="2">
    <source>
        <dbReference type="Pfam" id="PF01935"/>
    </source>
</evidence>
<dbReference type="InterPro" id="IPR002789">
    <property type="entry name" value="HerA_central"/>
</dbReference>
<dbReference type="PANTHER" id="PTHR30121:SF6">
    <property type="entry name" value="SLR6007 PROTEIN"/>
    <property type="match status" value="1"/>
</dbReference>
<proteinExistence type="predicted"/>
<accession>A0A1M6Y8J8</accession>
<keyword evidence="4" id="KW-1185">Reference proteome</keyword>
<feature type="region of interest" description="Disordered" evidence="1">
    <location>
        <begin position="212"/>
        <end position="236"/>
    </location>
</feature>
<feature type="domain" description="Helicase HerA central" evidence="2">
    <location>
        <begin position="339"/>
        <end position="589"/>
    </location>
</feature>
<feature type="compositionally biased region" description="Basic and acidic residues" evidence="1">
    <location>
        <begin position="787"/>
        <end position="797"/>
    </location>
</feature>
<dbReference type="OrthoDB" id="2985392at2"/>
<dbReference type="Gene3D" id="3.40.50.300">
    <property type="entry name" value="P-loop containing nucleotide triphosphate hydrolases"/>
    <property type="match status" value="2"/>
</dbReference>
<dbReference type="SUPFAM" id="SSF52540">
    <property type="entry name" value="P-loop containing nucleoside triphosphate hydrolases"/>
    <property type="match status" value="1"/>
</dbReference>
<sequence>MSSIPVDISVLLVLGGLGVWGARAERFRSSASVATTDPVKLIVPRESYVQDASQITKWLQGLSMFVRTWNDQQVKGNTTFTWTVYRQQDGTAFTALSAPLDRLRGVEATLPSQLEWLDDEKEWLKEFESHEALSITLESPDLPILDYVHITEDWMANLPKGTGIRVQFSPVFEKDAERIARKHLEKRTPASSSPSPVGSFWNDLKEEALSDWQRSTGRSGQRSATASGRPTVPKPALLPHEKKVVAGLEERLARSRDWFQVRLFFLVSAADKPVMIPTLLAKIRTIAGHNAFVQGKKPFYLTAHELAQFVHVPQSDQVLSIRSAARTLSPDELNEGLRIGYLQHPTQSGRLVHLTYKALSEHFVLTGATGSGKSSTLVFMMQSLLEDFVNEKPGAPGLTFIDPAEETVLILLSRLQQLLPSDSPLWEKVHYISFGNQDAPVPMNFLQVLSTDAMLELMQKQYGGGASLDEILDKSIAALQSVPEDRHVLAGMIPLLKNESWRRQVARKIDDPILRQYWEQTFEQTVKPAHIAPVERRLRPFVSGYPALYFAQPDFALPIQKWMEEGHIVLIDVKPLGHTLMDLIMGTLIERYYQVALQRTPNVSRLHLLAVDECHRVQVSAMRNIIRETRKFGLALGLITQSVQQFSGELLDDIIDNIGTVLSNQQGPDGAKVAALISRNTFSSEYLTQLPKLVTAVYNRSLSLSIETKGDFPRLSRAPWPDTGFIENPNSTEQEARLAELRAFGWQKQRELAPWSVEEVKQRMNAYLRNGTWDENGPSLAQTSRQTSRELTADDLL</sequence>
<protein>
    <recommendedName>
        <fullName evidence="2">Helicase HerA central domain-containing protein</fullName>
    </recommendedName>
</protein>
<dbReference type="PANTHER" id="PTHR30121">
    <property type="entry name" value="UNCHARACTERIZED PROTEIN YJGR-RELATED"/>
    <property type="match status" value="1"/>
</dbReference>
<dbReference type="AlphaFoldDB" id="A0A1M6Y8J8"/>
<evidence type="ECO:0000313" key="3">
    <source>
        <dbReference type="EMBL" id="SHL14610.1"/>
    </source>
</evidence>
<dbReference type="Proteomes" id="UP000184016">
    <property type="component" value="Unassembled WGS sequence"/>
</dbReference>
<reference evidence="4" key="1">
    <citation type="submission" date="2016-11" db="EMBL/GenBank/DDBJ databases">
        <authorList>
            <person name="Varghese N."/>
            <person name="Submissions S."/>
        </authorList>
    </citation>
    <scope>NUCLEOTIDE SEQUENCE [LARGE SCALE GENOMIC DNA]</scope>
    <source>
        <strain evidence="4">USBA-503</strain>
    </source>
</reference>
<gene>
    <name evidence="3" type="ORF">SAMN05443507_1454</name>
</gene>
<dbReference type="RefSeq" id="WP_072875407.1">
    <property type="nucleotide sequence ID" value="NZ_FRAF01000045.1"/>
</dbReference>
<dbReference type="EMBL" id="FRAF01000045">
    <property type="protein sequence ID" value="SHL14610.1"/>
    <property type="molecule type" value="Genomic_DNA"/>
</dbReference>
<feature type="compositionally biased region" description="Polar residues" evidence="1">
    <location>
        <begin position="212"/>
        <end position="228"/>
    </location>
</feature>
<dbReference type="Pfam" id="PF01935">
    <property type="entry name" value="DUF87"/>
    <property type="match status" value="1"/>
</dbReference>
<feature type="region of interest" description="Disordered" evidence="1">
    <location>
        <begin position="771"/>
        <end position="797"/>
    </location>
</feature>
<evidence type="ECO:0000313" key="4">
    <source>
        <dbReference type="Proteomes" id="UP000184016"/>
    </source>
</evidence>
<dbReference type="STRING" id="1830138.SAMN05443507_1454"/>
<evidence type="ECO:0000256" key="1">
    <source>
        <dbReference type="SAM" id="MobiDB-lite"/>
    </source>
</evidence>
<organism evidence="3 4">
    <name type="scientific">Alicyclobacillus tolerans</name>
    <dbReference type="NCBI Taxonomy" id="90970"/>
    <lineage>
        <taxon>Bacteria</taxon>
        <taxon>Bacillati</taxon>
        <taxon>Bacillota</taxon>
        <taxon>Bacilli</taxon>
        <taxon>Bacillales</taxon>
        <taxon>Alicyclobacillaceae</taxon>
        <taxon>Alicyclobacillus</taxon>
    </lineage>
</organism>